<reference evidence="3 4" key="1">
    <citation type="journal article" date="2023" name="G3 (Bethesda)">
        <title>A chromosome-level genome assembly of Zasmidium syzygii isolated from banana leaves.</title>
        <authorList>
            <person name="van Westerhoven A.C."/>
            <person name="Mehrabi R."/>
            <person name="Talebi R."/>
            <person name="Steentjes M.B.F."/>
            <person name="Corcolon B."/>
            <person name="Chong P.A."/>
            <person name="Kema G.H.J."/>
            <person name="Seidl M.F."/>
        </authorList>
    </citation>
    <scope>NUCLEOTIDE SEQUENCE [LARGE SCALE GENOMIC DNA]</scope>
    <source>
        <strain evidence="3 4">P124</strain>
    </source>
</reference>
<evidence type="ECO:0000259" key="2">
    <source>
        <dbReference type="PROSITE" id="PS50076"/>
    </source>
</evidence>
<feature type="region of interest" description="Disordered" evidence="1">
    <location>
        <begin position="178"/>
        <end position="205"/>
    </location>
</feature>
<gene>
    <name evidence="3" type="ORF">PRZ48_002522</name>
</gene>
<evidence type="ECO:0000313" key="4">
    <source>
        <dbReference type="Proteomes" id="UP001305779"/>
    </source>
</evidence>
<keyword evidence="4" id="KW-1185">Reference proteome</keyword>
<dbReference type="PROSITE" id="PS50076">
    <property type="entry name" value="DNAJ_2"/>
    <property type="match status" value="1"/>
</dbReference>
<feature type="compositionally biased region" description="Polar residues" evidence="1">
    <location>
        <begin position="89"/>
        <end position="100"/>
    </location>
</feature>
<evidence type="ECO:0000256" key="1">
    <source>
        <dbReference type="SAM" id="MobiDB-lite"/>
    </source>
</evidence>
<protein>
    <recommendedName>
        <fullName evidence="2">J domain-containing protein</fullName>
    </recommendedName>
</protein>
<organism evidence="3 4">
    <name type="scientific">Zasmidium cellare</name>
    <name type="common">Wine cellar mold</name>
    <name type="synonym">Racodium cellare</name>
    <dbReference type="NCBI Taxonomy" id="395010"/>
    <lineage>
        <taxon>Eukaryota</taxon>
        <taxon>Fungi</taxon>
        <taxon>Dikarya</taxon>
        <taxon>Ascomycota</taxon>
        <taxon>Pezizomycotina</taxon>
        <taxon>Dothideomycetes</taxon>
        <taxon>Dothideomycetidae</taxon>
        <taxon>Mycosphaerellales</taxon>
        <taxon>Mycosphaerellaceae</taxon>
        <taxon>Zasmidium</taxon>
    </lineage>
</organism>
<feature type="region of interest" description="Disordered" evidence="1">
    <location>
        <begin position="365"/>
        <end position="385"/>
    </location>
</feature>
<dbReference type="PANTHER" id="PTHR24074">
    <property type="entry name" value="CO-CHAPERONE PROTEIN DJLA"/>
    <property type="match status" value="1"/>
</dbReference>
<dbReference type="Gene3D" id="1.10.287.110">
    <property type="entry name" value="DnaJ domain"/>
    <property type="match status" value="1"/>
</dbReference>
<dbReference type="InterPro" id="IPR036869">
    <property type="entry name" value="J_dom_sf"/>
</dbReference>
<evidence type="ECO:0000313" key="3">
    <source>
        <dbReference type="EMBL" id="KAK4508783.1"/>
    </source>
</evidence>
<dbReference type="SUPFAM" id="SSF46565">
    <property type="entry name" value="Chaperone J-domain"/>
    <property type="match status" value="1"/>
</dbReference>
<comment type="caution">
    <text evidence="3">The sequence shown here is derived from an EMBL/GenBank/DDBJ whole genome shotgun (WGS) entry which is preliminary data.</text>
</comment>
<dbReference type="InterPro" id="IPR001623">
    <property type="entry name" value="DnaJ_domain"/>
</dbReference>
<name>A0ABR0F6Q4_ZASCE</name>
<dbReference type="PRINTS" id="PR00625">
    <property type="entry name" value="JDOMAIN"/>
</dbReference>
<accession>A0ABR0F6Q4</accession>
<feature type="compositionally biased region" description="Basic and acidic residues" evidence="1">
    <location>
        <begin position="254"/>
        <end position="290"/>
    </location>
</feature>
<dbReference type="Proteomes" id="UP001305779">
    <property type="component" value="Unassembled WGS sequence"/>
</dbReference>
<dbReference type="Pfam" id="PF00226">
    <property type="entry name" value="DnaJ"/>
    <property type="match status" value="1"/>
</dbReference>
<feature type="domain" description="J" evidence="2">
    <location>
        <begin position="9"/>
        <end position="75"/>
    </location>
</feature>
<dbReference type="InterPro" id="IPR050817">
    <property type="entry name" value="DjlA_DnaK_co-chaperone"/>
</dbReference>
<proteinExistence type="predicted"/>
<dbReference type="CDD" id="cd06257">
    <property type="entry name" value="DnaJ"/>
    <property type="match status" value="1"/>
</dbReference>
<dbReference type="EMBL" id="JAXOVC010000001">
    <property type="protein sequence ID" value="KAK4508783.1"/>
    <property type="molecule type" value="Genomic_DNA"/>
</dbReference>
<dbReference type="SMART" id="SM00271">
    <property type="entry name" value="DnaJ"/>
    <property type="match status" value="1"/>
</dbReference>
<feature type="region of interest" description="Disordered" evidence="1">
    <location>
        <begin position="80"/>
        <end position="100"/>
    </location>
</feature>
<sequence length="385" mass="45239">MAPTEVTEDYYLVLEVDQGATPEVIVASYRRLALKRHPDRSTKHNATAEFQLSQLQQAYETLSDPSRRRTYDLTYASIRHAQTPGPHSAPNTKSDPPSEASQINVLQRLKHERNQRWQVRKKTFESTICQLQSIIRRLEHEIKNLDSIAAAEAATEASKNSWATWLLSPLYKKIEESEEEISRKDRARQERRIEKDMKERRRDSKRIELTKERSLLAAAQKEVDDADMWDDQKIEALWSMVLVRKAAEMAEKQRAERERMDKVRQQEREHWQKVARERAEERKRQEEQTRGRQQRSTQGTQFYASQGSARANNSSVRCEHDGWWSKVHGRRICPDCGDSWTYLLECPGCRKHACPKCQAAIRRSRNARRYGHRARNRSPDYDSFY</sequence>
<feature type="compositionally biased region" description="Basic residues" evidence="1">
    <location>
        <begin position="365"/>
        <end position="376"/>
    </location>
</feature>
<feature type="region of interest" description="Disordered" evidence="1">
    <location>
        <begin position="254"/>
        <end position="308"/>
    </location>
</feature>